<feature type="transmembrane region" description="Helical" evidence="6">
    <location>
        <begin position="191"/>
        <end position="209"/>
    </location>
</feature>
<evidence type="ECO:0000256" key="5">
    <source>
        <dbReference type="ARBA" id="ARBA00023136"/>
    </source>
</evidence>
<evidence type="ECO:0000313" key="7">
    <source>
        <dbReference type="EMBL" id="KGK98092.1"/>
    </source>
</evidence>
<dbReference type="PANTHER" id="PTHR30250:SF27">
    <property type="entry name" value="POLYSACCHARIDE BIOSYNTHESIS PROTEIN"/>
    <property type="match status" value="1"/>
</dbReference>
<feature type="transmembrane region" description="Helical" evidence="6">
    <location>
        <begin position="132"/>
        <end position="153"/>
    </location>
</feature>
<evidence type="ECO:0000256" key="6">
    <source>
        <dbReference type="SAM" id="Phobius"/>
    </source>
</evidence>
<proteinExistence type="predicted"/>
<keyword evidence="2" id="KW-1003">Cell membrane</keyword>
<evidence type="ECO:0000313" key="8">
    <source>
        <dbReference type="Proteomes" id="UP000029859"/>
    </source>
</evidence>
<keyword evidence="5 6" id="KW-0472">Membrane</keyword>
<dbReference type="InterPro" id="IPR002797">
    <property type="entry name" value="Polysacc_synth"/>
</dbReference>
<feature type="transmembrane region" description="Helical" evidence="6">
    <location>
        <begin position="314"/>
        <end position="337"/>
    </location>
</feature>
<accession>A0A099SYY6</accession>
<feature type="transmembrane region" description="Helical" evidence="6">
    <location>
        <begin position="437"/>
        <end position="454"/>
    </location>
</feature>
<comment type="subcellular location">
    <subcellularLocation>
        <location evidence="1">Cell membrane</location>
        <topology evidence="1">Multi-pass membrane protein</topology>
    </subcellularLocation>
</comment>
<evidence type="ECO:0000256" key="3">
    <source>
        <dbReference type="ARBA" id="ARBA00022692"/>
    </source>
</evidence>
<dbReference type="Pfam" id="PF01943">
    <property type="entry name" value="Polysacc_synt"/>
    <property type="match status" value="1"/>
</dbReference>
<dbReference type="AlphaFoldDB" id="A0A099SYY6"/>
<feature type="transmembrane region" description="Helical" evidence="6">
    <location>
        <begin position="89"/>
        <end position="112"/>
    </location>
</feature>
<sequence>MSETVNNSLEKIAKGSTIILIGTMVSLLLGFIGRLILIRFTTQYDFGIYCLALTLVSILTTISTMGLGEGSTRYIAYLKGKSKNKLIPNAIISSIVITLSSSALIFIIAFFFSDFIATNIFHSSELSNIINIFLITIPFTAFSGIIISIFRSFDQFTIKVYFNDIMKPIIHIIFLGIVVFFARSLSGMASAYLMSIIIPSIIISIYFLKKHKLFGVEDFQFIDKSMIKELLTFSIPLLAVSIILTLMSWTDTLMLGYFKTAKDVGIYNSAVPLANLLTIIIGSLSFVYVPVMSQLYGKNQIRELGRSYVVSTKWCFIGTLPLFFILFVFPDFILNLFFGPRYISASIVLQILSLEFIINSYFGLNYYTLMTVGKSKFLMNCSLVGAVMNILLNIILIPIWGVAGAAIASTLSFVFIEILMSIKLYTILKIHPFTTTYLKLTILSIILISIFSTINDHTVASFWTFLVISFTFMLTFVLSLLFAHILDDEDVIITSLIKKKLGFNFFR</sequence>
<feature type="transmembrane region" description="Helical" evidence="6">
    <location>
        <begin position="343"/>
        <end position="365"/>
    </location>
</feature>
<gene>
    <name evidence="7" type="ORF">LI82_10155</name>
</gene>
<evidence type="ECO:0000256" key="2">
    <source>
        <dbReference type="ARBA" id="ARBA00022475"/>
    </source>
</evidence>
<dbReference type="Proteomes" id="UP000029859">
    <property type="component" value="Unassembled WGS sequence"/>
</dbReference>
<comment type="caution">
    <text evidence="7">The sequence shown here is derived from an EMBL/GenBank/DDBJ whole genome shotgun (WGS) entry which is preliminary data.</text>
</comment>
<feature type="transmembrane region" description="Helical" evidence="6">
    <location>
        <begin position="460"/>
        <end position="483"/>
    </location>
</feature>
<dbReference type="PANTHER" id="PTHR30250">
    <property type="entry name" value="PST FAMILY PREDICTED COLANIC ACID TRANSPORTER"/>
    <property type="match status" value="1"/>
</dbReference>
<feature type="transmembrane region" description="Helical" evidence="6">
    <location>
        <begin position="230"/>
        <end position="250"/>
    </location>
</feature>
<feature type="transmembrane region" description="Helical" evidence="6">
    <location>
        <begin position="165"/>
        <end position="185"/>
    </location>
</feature>
<dbReference type="EMBL" id="JRHO01000014">
    <property type="protein sequence ID" value="KGK98092.1"/>
    <property type="molecule type" value="Genomic_DNA"/>
</dbReference>
<feature type="transmembrane region" description="Helical" evidence="6">
    <location>
        <begin position="46"/>
        <end position="68"/>
    </location>
</feature>
<dbReference type="GO" id="GO:0005886">
    <property type="term" value="C:plasma membrane"/>
    <property type="evidence" value="ECO:0007669"/>
    <property type="project" value="UniProtKB-SubCell"/>
</dbReference>
<feature type="transmembrane region" description="Helical" evidence="6">
    <location>
        <begin position="406"/>
        <end position="425"/>
    </location>
</feature>
<organism evidence="7 8">
    <name type="scientific">Methanococcoides methylutens</name>
    <dbReference type="NCBI Taxonomy" id="2226"/>
    <lineage>
        <taxon>Archaea</taxon>
        <taxon>Methanobacteriati</taxon>
        <taxon>Methanobacteriota</taxon>
        <taxon>Stenosarchaea group</taxon>
        <taxon>Methanomicrobia</taxon>
        <taxon>Methanosarcinales</taxon>
        <taxon>Methanosarcinaceae</taxon>
        <taxon>Methanococcoides</taxon>
    </lineage>
</organism>
<evidence type="ECO:0000256" key="4">
    <source>
        <dbReference type="ARBA" id="ARBA00022989"/>
    </source>
</evidence>
<keyword evidence="4 6" id="KW-1133">Transmembrane helix</keyword>
<feature type="transmembrane region" description="Helical" evidence="6">
    <location>
        <begin position="270"/>
        <end position="293"/>
    </location>
</feature>
<keyword evidence="3 6" id="KW-0812">Transmembrane</keyword>
<dbReference type="InterPro" id="IPR050833">
    <property type="entry name" value="Poly_Biosynth_Transport"/>
</dbReference>
<reference evidence="7 8" key="1">
    <citation type="submission" date="2014-09" db="EMBL/GenBank/DDBJ databases">
        <title>Draft genome sequence of an obligately methylotrophic methanogen, Methanococcoides methylutens, isolated from marine sediment.</title>
        <authorList>
            <person name="Guan Y."/>
            <person name="Ngugi D.K."/>
            <person name="Blom J."/>
            <person name="Ali S."/>
            <person name="Ferry J.G."/>
            <person name="Stingl U."/>
        </authorList>
    </citation>
    <scope>NUCLEOTIDE SEQUENCE [LARGE SCALE GENOMIC DNA]</scope>
    <source>
        <strain evidence="7 8">DSM 2657</strain>
    </source>
</reference>
<dbReference type="RefSeq" id="WP_048195343.1">
    <property type="nucleotide sequence ID" value="NZ_CAAGSM010000001.1"/>
</dbReference>
<name>A0A099SYY6_METMT</name>
<evidence type="ECO:0000256" key="1">
    <source>
        <dbReference type="ARBA" id="ARBA00004651"/>
    </source>
</evidence>
<protein>
    <submittedName>
        <fullName evidence="7">Uncharacterized protein</fullName>
    </submittedName>
</protein>
<feature type="transmembrane region" description="Helical" evidence="6">
    <location>
        <begin position="18"/>
        <end position="40"/>
    </location>
</feature>
<keyword evidence="8" id="KW-1185">Reference proteome</keyword>
<feature type="transmembrane region" description="Helical" evidence="6">
    <location>
        <begin position="377"/>
        <end position="400"/>
    </location>
</feature>
<dbReference type="CDD" id="cd13128">
    <property type="entry name" value="MATE_Wzx_like"/>
    <property type="match status" value="1"/>
</dbReference>
<dbReference type="OrthoDB" id="19148at2157"/>